<evidence type="ECO:0000256" key="6">
    <source>
        <dbReference type="ARBA" id="ARBA00022525"/>
    </source>
</evidence>
<feature type="domain" description="Peptidase M28" evidence="22">
    <location>
        <begin position="261"/>
        <end position="449"/>
    </location>
</feature>
<evidence type="ECO:0000256" key="3">
    <source>
        <dbReference type="ARBA" id="ARBA00004555"/>
    </source>
</evidence>
<dbReference type="InterPro" id="IPR039866">
    <property type="entry name" value="CPQ"/>
</dbReference>
<keyword evidence="17" id="KW-0325">Glycoprotein</keyword>
<dbReference type="PANTHER" id="PTHR12053">
    <property type="entry name" value="PROTEASE FAMILY M28 PLASMA GLUTAMATE CARBOXYPEPTIDASE-RELATED"/>
    <property type="match status" value="1"/>
</dbReference>
<protein>
    <recommendedName>
        <fullName evidence="5">Carboxypeptidase Q</fullName>
    </recommendedName>
    <alternativeName>
        <fullName evidence="20">Plasma glutamate carboxypeptidase</fullName>
    </alternativeName>
</protein>
<dbReference type="GO" id="GO:0070573">
    <property type="term" value="F:metallodipeptidase activity"/>
    <property type="evidence" value="ECO:0007669"/>
    <property type="project" value="InterPro"/>
</dbReference>
<dbReference type="GO" id="GO:0046872">
    <property type="term" value="F:metal ion binding"/>
    <property type="evidence" value="ECO:0007669"/>
    <property type="project" value="UniProtKB-KW"/>
</dbReference>
<dbReference type="Pfam" id="PF04389">
    <property type="entry name" value="Peptidase_M28"/>
    <property type="match status" value="1"/>
</dbReference>
<dbReference type="GO" id="GO:0006508">
    <property type="term" value="P:proteolysis"/>
    <property type="evidence" value="ECO:0007669"/>
    <property type="project" value="UniProtKB-KW"/>
</dbReference>
<dbReference type="GO" id="GO:0005576">
    <property type="term" value="C:extracellular region"/>
    <property type="evidence" value="ECO:0007669"/>
    <property type="project" value="UniProtKB-SubCell"/>
</dbReference>
<keyword evidence="11" id="KW-0378">Hydrolase</keyword>
<evidence type="ECO:0000313" key="24">
    <source>
        <dbReference type="Proteomes" id="UP000240357"/>
    </source>
</evidence>
<keyword evidence="9" id="KW-0479">Metal-binding</keyword>
<evidence type="ECO:0000256" key="9">
    <source>
        <dbReference type="ARBA" id="ARBA00022723"/>
    </source>
</evidence>
<dbReference type="PANTHER" id="PTHR12053:SF3">
    <property type="entry name" value="CARBOXYPEPTIDASE Q"/>
    <property type="match status" value="1"/>
</dbReference>
<feature type="chain" id="PRO_5015548345" description="Carboxypeptidase Q" evidence="21">
    <location>
        <begin position="22"/>
        <end position="464"/>
    </location>
</feature>
<dbReference type="Gene3D" id="3.40.630.10">
    <property type="entry name" value="Zn peptidases"/>
    <property type="match status" value="1"/>
</dbReference>
<evidence type="ECO:0000256" key="2">
    <source>
        <dbReference type="ARBA" id="ARBA00004371"/>
    </source>
</evidence>
<dbReference type="OrthoDB" id="9769665at2"/>
<evidence type="ECO:0000256" key="14">
    <source>
        <dbReference type="ARBA" id="ARBA00023034"/>
    </source>
</evidence>
<evidence type="ECO:0000256" key="21">
    <source>
        <dbReference type="SAM" id="SignalP"/>
    </source>
</evidence>
<evidence type="ECO:0000256" key="1">
    <source>
        <dbReference type="ARBA" id="ARBA00004240"/>
    </source>
</evidence>
<evidence type="ECO:0000256" key="19">
    <source>
        <dbReference type="ARBA" id="ARBA00025833"/>
    </source>
</evidence>
<keyword evidence="7" id="KW-0121">Carboxypeptidase</keyword>
<dbReference type="AlphaFoldDB" id="A0A2T2YNS8"/>
<dbReference type="Proteomes" id="UP000240357">
    <property type="component" value="Unassembled WGS sequence"/>
</dbReference>
<evidence type="ECO:0000256" key="7">
    <source>
        <dbReference type="ARBA" id="ARBA00022645"/>
    </source>
</evidence>
<name>A0A2T2YNS8_9BACT</name>
<dbReference type="GO" id="GO:0004180">
    <property type="term" value="F:carboxypeptidase activity"/>
    <property type="evidence" value="ECO:0007669"/>
    <property type="project" value="UniProtKB-KW"/>
</dbReference>
<evidence type="ECO:0000256" key="16">
    <source>
        <dbReference type="ARBA" id="ARBA00023145"/>
    </source>
</evidence>
<comment type="caution">
    <text evidence="23">The sequence shown here is derived from an EMBL/GenBank/DDBJ whole genome shotgun (WGS) entry which is preliminary data.</text>
</comment>
<organism evidence="23 24">
    <name type="scientific">Adhaeribacter arboris</name>
    <dbReference type="NCBI Taxonomy" id="2072846"/>
    <lineage>
        <taxon>Bacteria</taxon>
        <taxon>Pseudomonadati</taxon>
        <taxon>Bacteroidota</taxon>
        <taxon>Cytophagia</taxon>
        <taxon>Cytophagales</taxon>
        <taxon>Hymenobacteraceae</taxon>
        <taxon>Adhaeribacter</taxon>
    </lineage>
</organism>
<evidence type="ECO:0000256" key="8">
    <source>
        <dbReference type="ARBA" id="ARBA00022670"/>
    </source>
</evidence>
<keyword evidence="14" id="KW-0333">Golgi apparatus</keyword>
<evidence type="ECO:0000313" key="23">
    <source>
        <dbReference type="EMBL" id="PSR57151.1"/>
    </source>
</evidence>
<evidence type="ECO:0000256" key="5">
    <source>
        <dbReference type="ARBA" id="ARBA00014116"/>
    </source>
</evidence>
<comment type="subcellular location">
    <subcellularLocation>
        <location evidence="1">Endoplasmic reticulum</location>
    </subcellularLocation>
    <subcellularLocation>
        <location evidence="3">Golgi apparatus</location>
    </subcellularLocation>
    <subcellularLocation>
        <location evidence="2">Lysosome</location>
    </subcellularLocation>
    <subcellularLocation>
        <location evidence="4">Secreted</location>
    </subcellularLocation>
</comment>
<keyword evidence="16" id="KW-0865">Zymogen</keyword>
<gene>
    <name evidence="23" type="ORF">AHMF7605_02850</name>
</gene>
<dbReference type="InterPro" id="IPR007484">
    <property type="entry name" value="Peptidase_M28"/>
</dbReference>
<keyword evidence="12" id="KW-0256">Endoplasmic reticulum</keyword>
<dbReference type="SUPFAM" id="SSF53187">
    <property type="entry name" value="Zn-dependent exopeptidases"/>
    <property type="match status" value="1"/>
</dbReference>
<evidence type="ECO:0000256" key="20">
    <source>
        <dbReference type="ARBA" id="ARBA00033328"/>
    </source>
</evidence>
<comment type="subunit">
    <text evidence="19">Homodimer. The monomeric form is inactive while the homodimer is active.</text>
</comment>
<keyword evidence="10 21" id="KW-0732">Signal</keyword>
<evidence type="ECO:0000256" key="18">
    <source>
        <dbReference type="ARBA" id="ARBA00023228"/>
    </source>
</evidence>
<evidence type="ECO:0000256" key="12">
    <source>
        <dbReference type="ARBA" id="ARBA00022824"/>
    </source>
</evidence>
<proteinExistence type="predicted"/>
<keyword evidence="18" id="KW-0458">Lysosome</keyword>
<sequence length="464" mass="50863">MGLKLALFFGSTLLVTWSSSAQTLPDSVFIRKIYDEALTSGQSYKNLDYLSNKIGGRLSGSPEAEKAVQWTKQLMESYHFDKVYLQEVLVPHWVRGAKEKASIQSGKTKTEVPICALGGSVGTGKQALTANILEVKTFDELKSLGREKVQGKIVFFNRPMDPRQVSTFVAYSGAGDQRRQGASEAAKLGAIGIVVRSLNLFQDDLPHTGSLRYDETVNKIPAAAISTNGADKLSQMLKADPNVKFSYEMHCETLPDVKSYNVIGELRGSETPNEIIAVGGHLDSWDLADGSHDDGTGCMQSIEVLRLFKTLNYRPKRTIRAVLFMNEENGARGGRKYAELAKSNHENHVAAIESDAGGFTPRGFGIEADLTKIKVIQKWKPLLAPYGLHDIGPGHSGTDIEPLGEVDKNAALIGFTPDSQRYFQYHHASNDTFDKVNKRELELGGASMAALVYLLDKYGLDVSK</sequence>
<dbReference type="RefSeq" id="WP_106933323.1">
    <property type="nucleotide sequence ID" value="NZ_PYFT01000001.1"/>
</dbReference>
<feature type="signal peptide" evidence="21">
    <location>
        <begin position="1"/>
        <end position="21"/>
    </location>
</feature>
<evidence type="ECO:0000256" key="11">
    <source>
        <dbReference type="ARBA" id="ARBA00022801"/>
    </source>
</evidence>
<keyword evidence="8" id="KW-0645">Protease</keyword>
<evidence type="ECO:0000256" key="17">
    <source>
        <dbReference type="ARBA" id="ARBA00023180"/>
    </source>
</evidence>
<evidence type="ECO:0000259" key="22">
    <source>
        <dbReference type="Pfam" id="PF04389"/>
    </source>
</evidence>
<accession>A0A2T2YNS8</accession>
<reference evidence="23 24" key="1">
    <citation type="submission" date="2018-03" db="EMBL/GenBank/DDBJ databases">
        <title>Adhaeribacter sp. HMF7605 Genome sequencing and assembly.</title>
        <authorList>
            <person name="Kang H."/>
            <person name="Kang J."/>
            <person name="Cha I."/>
            <person name="Kim H."/>
            <person name="Joh K."/>
        </authorList>
    </citation>
    <scope>NUCLEOTIDE SEQUENCE [LARGE SCALE GENOMIC DNA]</scope>
    <source>
        <strain evidence="23 24">HMF7605</strain>
    </source>
</reference>
<dbReference type="EMBL" id="PYFT01000001">
    <property type="protein sequence ID" value="PSR57151.1"/>
    <property type="molecule type" value="Genomic_DNA"/>
</dbReference>
<keyword evidence="13" id="KW-0862">Zinc</keyword>
<evidence type="ECO:0000256" key="15">
    <source>
        <dbReference type="ARBA" id="ARBA00023049"/>
    </source>
</evidence>
<keyword evidence="24" id="KW-1185">Reference proteome</keyword>
<dbReference type="GO" id="GO:0005764">
    <property type="term" value="C:lysosome"/>
    <property type="evidence" value="ECO:0007669"/>
    <property type="project" value="UniProtKB-SubCell"/>
</dbReference>
<evidence type="ECO:0000256" key="4">
    <source>
        <dbReference type="ARBA" id="ARBA00004613"/>
    </source>
</evidence>
<keyword evidence="15" id="KW-0482">Metalloprotease</keyword>
<dbReference type="Gene3D" id="3.50.30.30">
    <property type="match status" value="1"/>
</dbReference>
<keyword evidence="6" id="KW-0964">Secreted</keyword>
<evidence type="ECO:0000256" key="13">
    <source>
        <dbReference type="ARBA" id="ARBA00022833"/>
    </source>
</evidence>
<evidence type="ECO:0000256" key="10">
    <source>
        <dbReference type="ARBA" id="ARBA00022729"/>
    </source>
</evidence>